<dbReference type="AlphaFoldDB" id="A0A5K3G085"/>
<reference evidence="1" key="1">
    <citation type="submission" date="2019-11" db="UniProtKB">
        <authorList>
            <consortium name="WormBaseParasite"/>
        </authorList>
    </citation>
    <scope>IDENTIFICATION</scope>
</reference>
<sequence length="205" mass="23582">MLEDKSRHSRDGEWDGVFGAFRRTPTEVEERQVAFGLRLHDDTDIAEHIAAHRENVRLLGATPQTPRSQLPTHRYRAVAPAGVDRCRLENEDEFRTIAAGLLIEGRSLPIDSSEEPSRSIFCKEVYTLRSECTTEYCECKDTKTDNRRLLMQVTTHPHRPRNCQNSKVTAVSDCELEFTQIHRAWKYSLDMRSTSKSNYVLLSQS</sequence>
<proteinExistence type="predicted"/>
<accession>A0A5K3G085</accession>
<evidence type="ECO:0000313" key="1">
    <source>
        <dbReference type="WBParaSite" id="MCU_011599-RA"/>
    </source>
</evidence>
<protein>
    <submittedName>
        <fullName evidence="1">Uncharacterized protein</fullName>
    </submittedName>
</protein>
<dbReference type="WBParaSite" id="MCU_011599-RA">
    <property type="protein sequence ID" value="MCU_011599-RA"/>
    <property type="gene ID" value="MCU_011599"/>
</dbReference>
<name>A0A5K3G085_MESCO</name>
<organism evidence="1">
    <name type="scientific">Mesocestoides corti</name>
    <name type="common">Flatworm</name>
    <dbReference type="NCBI Taxonomy" id="53468"/>
    <lineage>
        <taxon>Eukaryota</taxon>
        <taxon>Metazoa</taxon>
        <taxon>Spiralia</taxon>
        <taxon>Lophotrochozoa</taxon>
        <taxon>Platyhelminthes</taxon>
        <taxon>Cestoda</taxon>
        <taxon>Eucestoda</taxon>
        <taxon>Cyclophyllidea</taxon>
        <taxon>Mesocestoididae</taxon>
        <taxon>Mesocestoides</taxon>
    </lineage>
</organism>